<evidence type="ECO:0000256" key="11">
    <source>
        <dbReference type="RuleBase" id="RU000688"/>
    </source>
</evidence>
<dbReference type="InterPro" id="IPR000276">
    <property type="entry name" value="GPCR_Rhodpsn"/>
</dbReference>
<keyword evidence="4" id="KW-1133">Transmembrane helix</keyword>
<evidence type="ECO:0000256" key="7">
    <source>
        <dbReference type="ARBA" id="ARBA00023157"/>
    </source>
</evidence>
<dbReference type="CDD" id="cd15057">
    <property type="entry name" value="7tmA_D1-like_dopamine_R"/>
    <property type="match status" value="1"/>
</dbReference>
<keyword evidence="2" id="KW-1003">Cell membrane</keyword>
<dbReference type="GO" id="GO:0005886">
    <property type="term" value="C:plasma membrane"/>
    <property type="evidence" value="ECO:0007669"/>
    <property type="project" value="UniProtKB-SubCell"/>
</dbReference>
<protein>
    <submittedName>
        <fullName evidence="12">Uncharacterized protein</fullName>
    </submittedName>
</protein>
<evidence type="ECO:0000256" key="3">
    <source>
        <dbReference type="ARBA" id="ARBA00022692"/>
    </source>
</evidence>
<evidence type="ECO:0000256" key="10">
    <source>
        <dbReference type="ARBA" id="ARBA00023224"/>
    </source>
</evidence>
<keyword evidence="13" id="KW-1185">Reference proteome</keyword>
<dbReference type="SUPFAM" id="SSF81321">
    <property type="entry name" value="Family A G protein-coupled receptor-like"/>
    <property type="match status" value="1"/>
</dbReference>
<dbReference type="Pfam" id="PF00001">
    <property type="entry name" value="7tm_1"/>
    <property type="match status" value="1"/>
</dbReference>
<dbReference type="Proteomes" id="UP000694553">
    <property type="component" value="Unassembled WGS sequence"/>
</dbReference>
<keyword evidence="3 11" id="KW-0812">Transmembrane</keyword>
<evidence type="ECO:0000256" key="9">
    <source>
        <dbReference type="ARBA" id="ARBA00023180"/>
    </source>
</evidence>
<reference evidence="12" key="2">
    <citation type="submission" date="2025-08" db="UniProtKB">
        <authorList>
            <consortium name="Ensembl"/>
        </authorList>
    </citation>
    <scope>IDENTIFICATION</scope>
</reference>
<reference evidence="12" key="3">
    <citation type="submission" date="2025-09" db="UniProtKB">
        <authorList>
            <consortium name="Ensembl"/>
        </authorList>
    </citation>
    <scope>IDENTIFICATION</scope>
</reference>
<proteinExistence type="inferred from homology"/>
<name>A0A8C3E0T8_CORMO</name>
<dbReference type="Gene3D" id="1.20.1070.10">
    <property type="entry name" value="Rhodopsin 7-helix transmembrane proteins"/>
    <property type="match status" value="1"/>
</dbReference>
<dbReference type="PROSITE" id="PS50262">
    <property type="entry name" value="G_PROTEIN_RECEP_F1_2"/>
    <property type="match status" value="1"/>
</dbReference>
<evidence type="ECO:0000256" key="4">
    <source>
        <dbReference type="ARBA" id="ARBA00022989"/>
    </source>
</evidence>
<evidence type="ECO:0000256" key="8">
    <source>
        <dbReference type="ARBA" id="ARBA00023170"/>
    </source>
</evidence>
<gene>
    <name evidence="12" type="primary">LOC116435556</name>
</gene>
<keyword evidence="10 11" id="KW-0807">Transducer</keyword>
<keyword evidence="7" id="KW-1015">Disulfide bond</keyword>
<keyword evidence="9" id="KW-0325">Glycoprotein</keyword>
<dbReference type="PANTHER" id="PTHR24248:SF123">
    <property type="entry name" value="G-PROTEIN COUPLED RECEPTORS FAMILY 1 PROFILE DOMAIN-CONTAINING PROTEIN"/>
    <property type="match status" value="1"/>
</dbReference>
<dbReference type="InterPro" id="IPR017452">
    <property type="entry name" value="GPCR_Rhodpsn_7TM"/>
</dbReference>
<dbReference type="GO" id="GO:0004930">
    <property type="term" value="F:G protein-coupled receptor activity"/>
    <property type="evidence" value="ECO:0007669"/>
    <property type="project" value="UniProtKB-KW"/>
</dbReference>
<dbReference type="AlphaFoldDB" id="A0A8C3E0T8"/>
<dbReference type="GO" id="GO:0071880">
    <property type="term" value="P:adenylate cyclase-activating adrenergic receptor signaling pathway"/>
    <property type="evidence" value="ECO:0007669"/>
    <property type="project" value="TreeGrafter"/>
</dbReference>
<dbReference type="Ensembl" id="ENSCMUT00000015007.2">
    <property type="protein sequence ID" value="ENSCMUP00000013977.2"/>
    <property type="gene ID" value="ENSCMUG00000008738.2"/>
</dbReference>
<dbReference type="PRINTS" id="PR00237">
    <property type="entry name" value="GPCRRHODOPSN"/>
</dbReference>
<dbReference type="OMA" id="CDLWVAF"/>
<accession>A0A8C3E0T8</accession>
<evidence type="ECO:0000256" key="1">
    <source>
        <dbReference type="ARBA" id="ARBA00004651"/>
    </source>
</evidence>
<dbReference type="InterPro" id="IPR000929">
    <property type="entry name" value="Dopamine_rcpt"/>
</dbReference>
<evidence type="ECO:0000256" key="5">
    <source>
        <dbReference type="ARBA" id="ARBA00023040"/>
    </source>
</evidence>
<accession>A0A8U7P4J8</accession>
<dbReference type="PRINTS" id="PR00242">
    <property type="entry name" value="DOPAMINER"/>
</dbReference>
<dbReference type="GO" id="GO:0043410">
    <property type="term" value="P:positive regulation of MAPK cascade"/>
    <property type="evidence" value="ECO:0007669"/>
    <property type="project" value="TreeGrafter"/>
</dbReference>
<evidence type="ECO:0000313" key="13">
    <source>
        <dbReference type="Proteomes" id="UP000694553"/>
    </source>
</evidence>
<dbReference type="SMART" id="SM01381">
    <property type="entry name" value="7TM_GPCR_Srsx"/>
    <property type="match status" value="1"/>
</dbReference>
<dbReference type="PROSITE" id="PS00237">
    <property type="entry name" value="G_PROTEIN_RECEP_F1_1"/>
    <property type="match status" value="1"/>
</dbReference>
<evidence type="ECO:0000256" key="6">
    <source>
        <dbReference type="ARBA" id="ARBA00023136"/>
    </source>
</evidence>
<comment type="subcellular location">
    <subcellularLocation>
        <location evidence="1">Cell membrane</location>
        <topology evidence="1">Multi-pass membrane protein</topology>
    </subcellularLocation>
</comment>
<sequence>MLPETRAAEKPGQDRISGEAMDGFYPSAGGAGQDVPNATSWAEQSHSSVSLRVVTAACLSLLILSTLLGNALVCVAVLRFRHLRSKVTNLFVVSLAVSDLLVAVLVMPWRAATDVLGFWPFGAFCDIWVAFDITCCTASILHLCLISLERCWAIASPFRYQSMVTQRVAFVAIGVAWLLSLLISFIPVQLRWHKDRELPSRAQPGLNGSAEEGSCDSSLSRTYAISSSLISFYIPVAVMLGTYGRLFRITRRQLRRICSLERAAGHGRSCPGSPRETSLRNSLKKETKVLQTLSIIVGVFVCCWLPFFVLNCLVPFCDAELRDRGALPCVSGTVLSAFTWLGWANSALNPIIYAFNAEFRRAFASLLGWGSAVETVTFSNELVSFHPDSTDRGAEETLGHPQLLPHAVLQVENHEVSLDRASPGSSPPHKSIPECGTPISLGRNPPLASGTFH</sequence>
<dbReference type="FunFam" id="1.20.1070.10:FF:000691">
    <property type="entry name" value="Predicted vertebrate-like dopamine D1-like G-protein coupled receptor"/>
    <property type="match status" value="1"/>
</dbReference>
<keyword evidence="5 11" id="KW-0297">G-protein coupled receptor</keyword>
<dbReference type="PANTHER" id="PTHR24248">
    <property type="entry name" value="ADRENERGIC RECEPTOR-RELATED G-PROTEIN COUPLED RECEPTOR"/>
    <property type="match status" value="1"/>
</dbReference>
<comment type="similarity">
    <text evidence="11">Belongs to the G-protein coupled receptor 1 family.</text>
</comment>
<evidence type="ECO:0000313" key="12">
    <source>
        <dbReference type="Ensembl" id="ENSCMUP00000013977.2"/>
    </source>
</evidence>
<evidence type="ECO:0000256" key="2">
    <source>
        <dbReference type="ARBA" id="ARBA00022475"/>
    </source>
</evidence>
<keyword evidence="6" id="KW-0472">Membrane</keyword>
<reference evidence="13" key="1">
    <citation type="submission" date="2019-10" db="EMBL/GenBank/DDBJ databases">
        <title>Corvus moneduloides (New Caledonian crow) genome, bCorMon1, primary haplotype.</title>
        <authorList>
            <person name="Rutz C."/>
            <person name="Fungtammasan C."/>
            <person name="Mountcastle J."/>
            <person name="Formenti G."/>
            <person name="Chow W."/>
            <person name="Howe K."/>
            <person name="Steele M.P."/>
            <person name="Fernandes J."/>
            <person name="Gilbert M.T.P."/>
            <person name="Fedrigo O."/>
            <person name="Jarvis E.D."/>
            <person name="Gemmell N."/>
        </authorList>
    </citation>
    <scope>NUCLEOTIDE SEQUENCE [LARGE SCALE GENOMIC DNA]</scope>
</reference>
<organism evidence="12 13">
    <name type="scientific">Corvus moneduloides</name>
    <name type="common">New Caledonian crow</name>
    <dbReference type="NCBI Taxonomy" id="1196302"/>
    <lineage>
        <taxon>Eukaryota</taxon>
        <taxon>Metazoa</taxon>
        <taxon>Chordata</taxon>
        <taxon>Craniata</taxon>
        <taxon>Vertebrata</taxon>
        <taxon>Euteleostomi</taxon>
        <taxon>Archelosauria</taxon>
        <taxon>Archosauria</taxon>
        <taxon>Dinosauria</taxon>
        <taxon>Saurischia</taxon>
        <taxon>Theropoda</taxon>
        <taxon>Coelurosauria</taxon>
        <taxon>Aves</taxon>
        <taxon>Neognathae</taxon>
        <taxon>Neoaves</taxon>
        <taxon>Telluraves</taxon>
        <taxon>Australaves</taxon>
        <taxon>Passeriformes</taxon>
        <taxon>Corvoidea</taxon>
        <taxon>Corvidae</taxon>
        <taxon>Corvus</taxon>
    </lineage>
</organism>
<keyword evidence="8 11" id="KW-0675">Receptor</keyword>